<dbReference type="InterPro" id="IPR036638">
    <property type="entry name" value="HLH_DNA-bd_sf"/>
</dbReference>
<reference evidence="1 2" key="1">
    <citation type="submission" date="2020-08" db="EMBL/GenBank/DDBJ databases">
        <title>Cohnella phylogeny.</title>
        <authorList>
            <person name="Dunlap C."/>
        </authorList>
    </citation>
    <scope>NUCLEOTIDE SEQUENCE [LARGE SCALE GENOMIC DNA]</scope>
    <source>
        <strain evidence="1 2">DSM 103658</strain>
    </source>
</reference>
<dbReference type="GO" id="GO:0043937">
    <property type="term" value="P:regulation of sporulation"/>
    <property type="evidence" value="ECO:0007669"/>
    <property type="project" value="InterPro"/>
</dbReference>
<dbReference type="InterPro" id="IPR018540">
    <property type="entry name" value="Spo0E-like"/>
</dbReference>
<dbReference type="AlphaFoldDB" id="A0A841TE64"/>
<name>A0A841TE64_9BACL</name>
<comment type="caution">
    <text evidence="1">The sequence shown here is derived from an EMBL/GenBank/DDBJ whole genome shotgun (WGS) entry which is preliminary data.</text>
</comment>
<dbReference type="InterPro" id="IPR037208">
    <property type="entry name" value="Spo0E-like_sf"/>
</dbReference>
<evidence type="ECO:0000313" key="2">
    <source>
        <dbReference type="Proteomes" id="UP000574133"/>
    </source>
</evidence>
<dbReference type="SUPFAM" id="SSF140500">
    <property type="entry name" value="BAS1536-like"/>
    <property type="match status" value="1"/>
</dbReference>
<proteinExistence type="predicted"/>
<dbReference type="Gene3D" id="4.10.280.10">
    <property type="entry name" value="Helix-loop-helix DNA-binding domain"/>
    <property type="match status" value="1"/>
</dbReference>
<evidence type="ECO:0000313" key="1">
    <source>
        <dbReference type="EMBL" id="MBB6678345.1"/>
    </source>
</evidence>
<dbReference type="Proteomes" id="UP000574133">
    <property type="component" value="Unassembled WGS sequence"/>
</dbReference>
<dbReference type="Pfam" id="PF09388">
    <property type="entry name" value="SpoOE-like"/>
    <property type="match status" value="1"/>
</dbReference>
<dbReference type="EMBL" id="JACJVN010000055">
    <property type="protein sequence ID" value="MBB6678345.1"/>
    <property type="molecule type" value="Genomic_DNA"/>
</dbReference>
<dbReference type="RefSeq" id="WP_185179617.1">
    <property type="nucleotide sequence ID" value="NZ_CBCSEP010000009.1"/>
</dbReference>
<organism evidence="1 2">
    <name type="scientific">Cohnella lubricantis</name>
    <dbReference type="NCBI Taxonomy" id="2163172"/>
    <lineage>
        <taxon>Bacteria</taxon>
        <taxon>Bacillati</taxon>
        <taxon>Bacillota</taxon>
        <taxon>Bacilli</taxon>
        <taxon>Bacillales</taxon>
        <taxon>Paenibacillaceae</taxon>
        <taxon>Cohnella</taxon>
    </lineage>
</organism>
<accession>A0A841TE64</accession>
<gene>
    <name evidence="1" type="ORF">H4Q31_13645</name>
</gene>
<protein>
    <submittedName>
        <fullName evidence="1">Aspartyl-phosphate phosphatase Spo0E family protein</fullName>
    </submittedName>
</protein>
<sequence length="84" mass="9600">MESAEHQSFLEQDAAVHSISSADAEIPACDASNHRLEEEINELRRSMTEAFLKEESFTSDSVMEISRLLDTKIIEYMKLVSNHR</sequence>
<dbReference type="GO" id="GO:0046983">
    <property type="term" value="F:protein dimerization activity"/>
    <property type="evidence" value="ECO:0007669"/>
    <property type="project" value="InterPro"/>
</dbReference>
<keyword evidence="2" id="KW-1185">Reference proteome</keyword>